<dbReference type="AlphaFoldDB" id="A0A5C4V6P2"/>
<sequence>MTPPPNETPARQAAAVTATVSPTVVPRGRRRAAVAVACALAFAATGTSAALGGQPETEPAAFAECATDGFCEDFEAMDGGAPSGRWAVETRDCSGLGTATVDTEAGREGGGALRIDGADGYCNHVFVATELADVDTASGLYVRFWVRHTTELPQQHVTFLAMEDVGDGSRDLRMGGQNAALQWNRESDDATLPAQSPAGVALSAPLPVDEWSCLEFQLDGSAGLLETWLDGEQVEGLVVDGEPTQDVDQQWLNRGEWSPDVVDLRLGWESYGEGADTLWYDDVAVGTTRTGC</sequence>
<dbReference type="InterPro" id="IPR048955">
    <property type="entry name" value="Cip1-like_core"/>
</dbReference>
<dbReference type="Pfam" id="PF21340">
    <property type="entry name" value="Polysacc_lyase-like"/>
    <property type="match status" value="1"/>
</dbReference>
<name>A0A5C4V6P2_9ACTN</name>
<evidence type="ECO:0000313" key="3">
    <source>
        <dbReference type="Proteomes" id="UP000311713"/>
    </source>
</evidence>
<reference evidence="2 3" key="1">
    <citation type="submission" date="2019-06" db="EMBL/GenBank/DDBJ databases">
        <title>Draft genome of Streptomyces sedi sp. JCM16909.</title>
        <authorList>
            <person name="Klykleung N."/>
            <person name="Tanasupawat S."/>
            <person name="Kudo T."/>
            <person name="Yuki M."/>
            <person name="Ohkuma M."/>
        </authorList>
    </citation>
    <scope>NUCLEOTIDE SEQUENCE [LARGE SCALE GENOMIC DNA]</scope>
    <source>
        <strain evidence="2 3">JCM 16909</strain>
    </source>
</reference>
<organism evidence="2 3">
    <name type="scientific">Streptomyces sedi</name>
    <dbReference type="NCBI Taxonomy" id="555059"/>
    <lineage>
        <taxon>Bacteria</taxon>
        <taxon>Bacillati</taxon>
        <taxon>Actinomycetota</taxon>
        <taxon>Actinomycetes</taxon>
        <taxon>Kitasatosporales</taxon>
        <taxon>Streptomycetaceae</taxon>
        <taxon>Streptomyces</taxon>
    </lineage>
</organism>
<dbReference type="RefSeq" id="WP_139642475.1">
    <property type="nucleotide sequence ID" value="NZ_BAAAZS010000140.1"/>
</dbReference>
<evidence type="ECO:0000259" key="1">
    <source>
        <dbReference type="Pfam" id="PF21340"/>
    </source>
</evidence>
<dbReference type="Proteomes" id="UP000311713">
    <property type="component" value="Unassembled WGS sequence"/>
</dbReference>
<keyword evidence="2" id="KW-0378">Hydrolase</keyword>
<protein>
    <submittedName>
        <fullName evidence="2">Hydrolase</fullName>
    </submittedName>
</protein>
<comment type="caution">
    <text evidence="2">The sequence shown here is derived from an EMBL/GenBank/DDBJ whole genome shotgun (WGS) entry which is preliminary data.</text>
</comment>
<evidence type="ECO:0000313" key="2">
    <source>
        <dbReference type="EMBL" id="TNM31612.1"/>
    </source>
</evidence>
<dbReference type="OrthoDB" id="4817976at2"/>
<gene>
    <name evidence="2" type="ORF">FH715_08615</name>
</gene>
<proteinExistence type="predicted"/>
<dbReference type="Gene3D" id="2.60.120.200">
    <property type="match status" value="1"/>
</dbReference>
<feature type="domain" description="Cip1-like core" evidence="1">
    <location>
        <begin position="79"/>
        <end position="287"/>
    </location>
</feature>
<dbReference type="GO" id="GO:0016787">
    <property type="term" value="F:hydrolase activity"/>
    <property type="evidence" value="ECO:0007669"/>
    <property type="project" value="UniProtKB-KW"/>
</dbReference>
<keyword evidence="3" id="KW-1185">Reference proteome</keyword>
<accession>A0A5C4V6P2</accession>
<dbReference type="EMBL" id="VDGT01000005">
    <property type="protein sequence ID" value="TNM31612.1"/>
    <property type="molecule type" value="Genomic_DNA"/>
</dbReference>